<dbReference type="PROSITE" id="PS51186">
    <property type="entry name" value="GNAT"/>
    <property type="match status" value="1"/>
</dbReference>
<keyword evidence="1" id="KW-0808">Transferase</keyword>
<dbReference type="InterPro" id="IPR016181">
    <property type="entry name" value="Acyl_CoA_acyltransferase"/>
</dbReference>
<name>A0ABU7H530_9PSED</name>
<comment type="caution">
    <text evidence="4">The sequence shown here is derived from an EMBL/GenBank/DDBJ whole genome shotgun (WGS) entry which is preliminary data.</text>
</comment>
<dbReference type="Pfam" id="PF00583">
    <property type="entry name" value="Acetyltransf_1"/>
    <property type="match status" value="1"/>
</dbReference>
<evidence type="ECO:0000259" key="3">
    <source>
        <dbReference type="PROSITE" id="PS51186"/>
    </source>
</evidence>
<evidence type="ECO:0000313" key="4">
    <source>
        <dbReference type="EMBL" id="MEE1886379.1"/>
    </source>
</evidence>
<dbReference type="EMBL" id="JAZDCT010000002">
    <property type="protein sequence ID" value="MEE1886379.1"/>
    <property type="molecule type" value="Genomic_DNA"/>
</dbReference>
<dbReference type="CDD" id="cd04301">
    <property type="entry name" value="NAT_SF"/>
    <property type="match status" value="1"/>
</dbReference>
<keyword evidence="5" id="KW-1185">Reference proteome</keyword>
<reference evidence="4" key="1">
    <citation type="submission" date="2024-01" db="EMBL/GenBank/DDBJ databases">
        <title>Unpublished Manusciprt.</title>
        <authorList>
            <person name="Duman M."/>
            <person name="Valdes E.G."/>
            <person name="Ajmi N."/>
            <person name="Altun S."/>
            <person name="Saticioglu I.B."/>
        </authorList>
    </citation>
    <scope>NUCLEOTIDE SEQUENCE</scope>
    <source>
        <strain evidence="4">137P</strain>
    </source>
</reference>
<evidence type="ECO:0000313" key="5">
    <source>
        <dbReference type="Proteomes" id="UP001354227"/>
    </source>
</evidence>
<proteinExistence type="predicted"/>
<evidence type="ECO:0000256" key="1">
    <source>
        <dbReference type="ARBA" id="ARBA00022679"/>
    </source>
</evidence>
<dbReference type="Proteomes" id="UP001354227">
    <property type="component" value="Unassembled WGS sequence"/>
</dbReference>
<dbReference type="RefSeq" id="WP_330102470.1">
    <property type="nucleotide sequence ID" value="NZ_JAZDCT010000002.1"/>
</dbReference>
<dbReference type="Gene3D" id="3.40.630.30">
    <property type="match status" value="1"/>
</dbReference>
<sequence>MQPITLRKALPQDALCLAALGIQVFLDTYATEGIRDAIAQEALDAFSPDSLSKVIARPDTFITLAEIDGHLVGFAQVAMNTGHERIATPQACELQCLYLQERFTGQGIGYRLLEAAERQAKRDGGSLMWATVWARNDRALAFYPRQGYEHLGSQPYTFQSETHDNQLFGKRLQA</sequence>
<dbReference type="SUPFAM" id="SSF55729">
    <property type="entry name" value="Acyl-CoA N-acyltransferases (Nat)"/>
    <property type="match status" value="1"/>
</dbReference>
<dbReference type="InterPro" id="IPR050832">
    <property type="entry name" value="Bact_Acetyltransf"/>
</dbReference>
<accession>A0ABU7H530</accession>
<evidence type="ECO:0000256" key="2">
    <source>
        <dbReference type="ARBA" id="ARBA00023315"/>
    </source>
</evidence>
<feature type="domain" description="N-acetyltransferase" evidence="3">
    <location>
        <begin position="4"/>
        <end position="173"/>
    </location>
</feature>
<dbReference type="InterPro" id="IPR000182">
    <property type="entry name" value="GNAT_dom"/>
</dbReference>
<keyword evidence="2" id="KW-0012">Acyltransferase</keyword>
<gene>
    <name evidence="4" type="ORF">V0R62_01810</name>
</gene>
<dbReference type="PANTHER" id="PTHR43877">
    <property type="entry name" value="AMINOALKYLPHOSPHONATE N-ACETYLTRANSFERASE-RELATED-RELATED"/>
    <property type="match status" value="1"/>
</dbReference>
<protein>
    <submittedName>
        <fullName evidence="4">GNAT family N-acetyltransferase</fullName>
    </submittedName>
</protein>
<organism evidence="4 5">
    <name type="scientific">Pseudomonas carassii</name>
    <dbReference type="NCBI Taxonomy" id="3115855"/>
    <lineage>
        <taxon>Bacteria</taxon>
        <taxon>Pseudomonadati</taxon>
        <taxon>Pseudomonadota</taxon>
        <taxon>Gammaproteobacteria</taxon>
        <taxon>Pseudomonadales</taxon>
        <taxon>Pseudomonadaceae</taxon>
        <taxon>Pseudomonas</taxon>
    </lineage>
</organism>